<evidence type="ECO:0000256" key="1">
    <source>
        <dbReference type="ARBA" id="ARBA00022603"/>
    </source>
</evidence>
<keyword evidence="2" id="KW-0808">Transferase</keyword>
<dbReference type="Gene3D" id="3.40.50.150">
    <property type="entry name" value="Vaccinia Virus protein VP39"/>
    <property type="match status" value="1"/>
</dbReference>
<gene>
    <name evidence="5" type="ORF">ARMOST_19968</name>
</gene>
<dbReference type="Proteomes" id="UP000219338">
    <property type="component" value="Unassembled WGS sequence"/>
</dbReference>
<dbReference type="OMA" id="DFRCLAN"/>
<keyword evidence="1" id="KW-0489">Methyltransferase</keyword>
<proteinExistence type="predicted"/>
<accession>A0A284S604</accession>
<evidence type="ECO:0000256" key="3">
    <source>
        <dbReference type="ARBA" id="ARBA00022691"/>
    </source>
</evidence>
<dbReference type="AlphaFoldDB" id="A0A284S604"/>
<dbReference type="PANTHER" id="PTHR43712:SF2">
    <property type="entry name" value="O-METHYLTRANSFERASE CICE"/>
    <property type="match status" value="1"/>
</dbReference>
<keyword evidence="6" id="KW-1185">Reference proteome</keyword>
<reference evidence="6" key="1">
    <citation type="journal article" date="2017" name="Nat. Ecol. Evol.">
        <title>Genome expansion and lineage-specific genetic innovations in the forest pathogenic fungi Armillaria.</title>
        <authorList>
            <person name="Sipos G."/>
            <person name="Prasanna A.N."/>
            <person name="Walter M.C."/>
            <person name="O'Connor E."/>
            <person name="Balint B."/>
            <person name="Krizsan K."/>
            <person name="Kiss B."/>
            <person name="Hess J."/>
            <person name="Varga T."/>
            <person name="Slot J."/>
            <person name="Riley R."/>
            <person name="Boka B."/>
            <person name="Rigling D."/>
            <person name="Barry K."/>
            <person name="Lee J."/>
            <person name="Mihaltcheva S."/>
            <person name="LaButti K."/>
            <person name="Lipzen A."/>
            <person name="Waldron R."/>
            <person name="Moloney N.M."/>
            <person name="Sperisen C."/>
            <person name="Kredics L."/>
            <person name="Vagvoelgyi C."/>
            <person name="Patrignani A."/>
            <person name="Fitzpatrick D."/>
            <person name="Nagy I."/>
            <person name="Doyle S."/>
            <person name="Anderson J.B."/>
            <person name="Grigoriev I.V."/>
            <person name="Gueldener U."/>
            <person name="Muensterkoetter M."/>
            <person name="Nagy L.G."/>
        </authorList>
    </citation>
    <scope>NUCLEOTIDE SEQUENCE [LARGE SCALE GENOMIC DNA]</scope>
    <source>
        <strain evidence="6">C18/9</strain>
    </source>
</reference>
<dbReference type="PROSITE" id="PS51683">
    <property type="entry name" value="SAM_OMT_II"/>
    <property type="match status" value="1"/>
</dbReference>
<protein>
    <recommendedName>
        <fullName evidence="4">O-methyltransferase C-terminal domain-containing protein</fullName>
    </recommendedName>
</protein>
<dbReference type="PANTHER" id="PTHR43712">
    <property type="entry name" value="PUTATIVE (AFU_ORTHOLOGUE AFUA_4G14580)-RELATED"/>
    <property type="match status" value="1"/>
</dbReference>
<evidence type="ECO:0000259" key="4">
    <source>
        <dbReference type="Pfam" id="PF00891"/>
    </source>
</evidence>
<evidence type="ECO:0000256" key="2">
    <source>
        <dbReference type="ARBA" id="ARBA00022679"/>
    </source>
</evidence>
<dbReference type="InterPro" id="IPR001077">
    <property type="entry name" value="COMT_C"/>
</dbReference>
<dbReference type="STRING" id="47428.A0A284S604"/>
<dbReference type="OrthoDB" id="1606438at2759"/>
<dbReference type="InterPro" id="IPR029063">
    <property type="entry name" value="SAM-dependent_MTases_sf"/>
</dbReference>
<dbReference type="EMBL" id="FUEG01000035">
    <property type="protein sequence ID" value="SJL16444.1"/>
    <property type="molecule type" value="Genomic_DNA"/>
</dbReference>
<evidence type="ECO:0000313" key="6">
    <source>
        <dbReference type="Proteomes" id="UP000219338"/>
    </source>
</evidence>
<evidence type="ECO:0000313" key="5">
    <source>
        <dbReference type="EMBL" id="SJL16444.1"/>
    </source>
</evidence>
<dbReference type="SUPFAM" id="SSF53335">
    <property type="entry name" value="S-adenosyl-L-methionine-dependent methyltransferases"/>
    <property type="match status" value="1"/>
</dbReference>
<organism evidence="5 6">
    <name type="scientific">Armillaria ostoyae</name>
    <name type="common">Armillaria root rot fungus</name>
    <dbReference type="NCBI Taxonomy" id="47428"/>
    <lineage>
        <taxon>Eukaryota</taxon>
        <taxon>Fungi</taxon>
        <taxon>Dikarya</taxon>
        <taxon>Basidiomycota</taxon>
        <taxon>Agaricomycotina</taxon>
        <taxon>Agaricomycetes</taxon>
        <taxon>Agaricomycetidae</taxon>
        <taxon>Agaricales</taxon>
        <taxon>Marasmiineae</taxon>
        <taxon>Physalacriaceae</taxon>
        <taxon>Armillaria</taxon>
    </lineage>
</organism>
<dbReference type="Pfam" id="PF00891">
    <property type="entry name" value="Methyltransf_2"/>
    <property type="match status" value="1"/>
</dbReference>
<keyword evidence="3" id="KW-0949">S-adenosyl-L-methionine</keyword>
<dbReference type="GO" id="GO:0008171">
    <property type="term" value="F:O-methyltransferase activity"/>
    <property type="evidence" value="ECO:0007669"/>
    <property type="project" value="InterPro"/>
</dbReference>
<feature type="domain" description="O-methyltransferase C-terminal" evidence="4">
    <location>
        <begin position="4"/>
        <end position="158"/>
    </location>
</feature>
<dbReference type="InterPro" id="IPR016461">
    <property type="entry name" value="COMT-like"/>
</dbReference>
<dbReference type="GO" id="GO:0032259">
    <property type="term" value="P:methylation"/>
    <property type="evidence" value="ECO:0007669"/>
    <property type="project" value="UniProtKB-KW"/>
</dbReference>
<sequence length="178" mass="20404">MQLADAHPNLRIVLQDLPSQIEMAKNEVWPKSTIEDGRVEFKAIDFFAESPVKGCDVYFLKNILHNWPDNECKTILQSVGNAMSVNSRLLIFDYIIQYTNRDKDTSLSVDLRPAPEPLLPNYGAGRIIQYNIDLDMMCILNSQERSLDHFVELGKEAGLKFVRIWDAREASIIEFSLE</sequence>
<name>A0A284S604_ARMOS</name>